<gene>
    <name evidence="6" type="ORF">P2G67_01400</name>
</gene>
<dbReference type="Pfam" id="PF00455">
    <property type="entry name" value="DeoRC"/>
    <property type="match status" value="1"/>
</dbReference>
<dbReference type="Gene3D" id="3.40.50.1360">
    <property type="match status" value="1"/>
</dbReference>
<dbReference type="PROSITE" id="PS00894">
    <property type="entry name" value="HTH_DEOR_1"/>
    <property type="match status" value="1"/>
</dbReference>
<evidence type="ECO:0000256" key="1">
    <source>
        <dbReference type="ARBA" id="ARBA00022491"/>
    </source>
</evidence>
<evidence type="ECO:0000313" key="7">
    <source>
        <dbReference type="Proteomes" id="UP001215503"/>
    </source>
</evidence>
<dbReference type="RefSeq" id="WP_275819270.1">
    <property type="nucleotide sequence ID" value="NZ_JARHUD010000001.1"/>
</dbReference>
<keyword evidence="2" id="KW-0805">Transcription regulation</keyword>
<dbReference type="PANTHER" id="PTHR30363:SF4">
    <property type="entry name" value="GLYCEROL-3-PHOSPHATE REGULON REPRESSOR"/>
    <property type="match status" value="1"/>
</dbReference>
<keyword evidence="7" id="KW-1185">Reference proteome</keyword>
<dbReference type="Gene3D" id="1.10.10.10">
    <property type="entry name" value="Winged helix-like DNA-binding domain superfamily/Winged helix DNA-binding domain"/>
    <property type="match status" value="1"/>
</dbReference>
<dbReference type="InterPro" id="IPR037171">
    <property type="entry name" value="NagB/RpiA_transferase-like"/>
</dbReference>
<dbReference type="PANTHER" id="PTHR30363">
    <property type="entry name" value="HTH-TYPE TRANSCRIPTIONAL REGULATOR SRLR-RELATED"/>
    <property type="match status" value="1"/>
</dbReference>
<dbReference type="PRINTS" id="PR00037">
    <property type="entry name" value="HTHLACR"/>
</dbReference>
<evidence type="ECO:0000256" key="2">
    <source>
        <dbReference type="ARBA" id="ARBA00023015"/>
    </source>
</evidence>
<dbReference type="Proteomes" id="UP001215503">
    <property type="component" value="Unassembled WGS sequence"/>
</dbReference>
<keyword evidence="1" id="KW-0678">Repressor</keyword>
<reference evidence="6 7" key="1">
    <citation type="submission" date="2023-03" db="EMBL/GenBank/DDBJ databases">
        <title>Fodinicurvata sp. CAU 1616 isolated from sea sendiment.</title>
        <authorList>
            <person name="Kim W."/>
        </authorList>
    </citation>
    <scope>NUCLEOTIDE SEQUENCE [LARGE SCALE GENOMIC DNA]</scope>
    <source>
        <strain evidence="6 7">CAU 1616</strain>
    </source>
</reference>
<dbReference type="InterPro" id="IPR050313">
    <property type="entry name" value="Carb_Metab_HTH_regulators"/>
</dbReference>
<dbReference type="PROSITE" id="PS51000">
    <property type="entry name" value="HTH_DEOR_2"/>
    <property type="match status" value="1"/>
</dbReference>
<dbReference type="SUPFAM" id="SSF100950">
    <property type="entry name" value="NagB/RpiA/CoA transferase-like"/>
    <property type="match status" value="1"/>
</dbReference>
<sequence length="262" mass="28463">MLSDRQKAIVVLIREQGYQAIEALAERFGVTPQTIRRDVNQLCDARVLRRLHGGAELLSEAENLPYDTRRITHLDAKRRIAEAVRPLVANRSSLFIGIGTTLEQVALALSAHEDLTVVTNNLNAAMALSVNGSHRIVIAGGKLRLPDRDLLGEEVEALFSAYKVDIGIFGAGGIDEEGTLLDFDPAEVRAREALVANCRRRILVADATKFGRSAPVRGGHIADVDRFVTDRPPPPPIAALLSEAGCETIVAQSVERERVHAG</sequence>
<keyword evidence="3 6" id="KW-0238">DNA-binding</keyword>
<dbReference type="Pfam" id="PF08220">
    <property type="entry name" value="HTH_DeoR"/>
    <property type="match status" value="1"/>
</dbReference>
<dbReference type="GO" id="GO:0003677">
    <property type="term" value="F:DNA binding"/>
    <property type="evidence" value="ECO:0007669"/>
    <property type="project" value="UniProtKB-KW"/>
</dbReference>
<proteinExistence type="predicted"/>
<evidence type="ECO:0000313" key="6">
    <source>
        <dbReference type="EMBL" id="MDF2094628.1"/>
    </source>
</evidence>
<organism evidence="6 7">
    <name type="scientific">Aquibaculum arenosum</name>
    <dbReference type="NCBI Taxonomy" id="3032591"/>
    <lineage>
        <taxon>Bacteria</taxon>
        <taxon>Pseudomonadati</taxon>
        <taxon>Pseudomonadota</taxon>
        <taxon>Alphaproteobacteria</taxon>
        <taxon>Rhodospirillales</taxon>
        <taxon>Rhodovibrionaceae</taxon>
        <taxon>Aquibaculum</taxon>
    </lineage>
</organism>
<accession>A0ABT5YI96</accession>
<protein>
    <submittedName>
        <fullName evidence="6">DeoR/GlpR family DNA-binding transcription regulator</fullName>
    </submittedName>
</protein>
<dbReference type="InterPro" id="IPR036388">
    <property type="entry name" value="WH-like_DNA-bd_sf"/>
</dbReference>
<comment type="caution">
    <text evidence="6">The sequence shown here is derived from an EMBL/GenBank/DDBJ whole genome shotgun (WGS) entry which is preliminary data.</text>
</comment>
<dbReference type="SUPFAM" id="SSF46785">
    <property type="entry name" value="Winged helix' DNA-binding domain"/>
    <property type="match status" value="1"/>
</dbReference>
<evidence type="ECO:0000256" key="3">
    <source>
        <dbReference type="ARBA" id="ARBA00023125"/>
    </source>
</evidence>
<dbReference type="EMBL" id="JARHUD010000001">
    <property type="protein sequence ID" value="MDF2094628.1"/>
    <property type="molecule type" value="Genomic_DNA"/>
</dbReference>
<feature type="domain" description="HTH deoR-type" evidence="5">
    <location>
        <begin position="2"/>
        <end position="57"/>
    </location>
</feature>
<keyword evidence="4" id="KW-0804">Transcription</keyword>
<evidence type="ECO:0000259" key="5">
    <source>
        <dbReference type="PROSITE" id="PS51000"/>
    </source>
</evidence>
<dbReference type="SMART" id="SM01134">
    <property type="entry name" value="DeoRC"/>
    <property type="match status" value="1"/>
</dbReference>
<name>A0ABT5YI96_9PROT</name>
<dbReference type="SMART" id="SM00420">
    <property type="entry name" value="HTH_DEOR"/>
    <property type="match status" value="1"/>
</dbReference>
<dbReference type="InterPro" id="IPR001034">
    <property type="entry name" value="DeoR_HTH"/>
</dbReference>
<dbReference type="InterPro" id="IPR014036">
    <property type="entry name" value="DeoR-like_C"/>
</dbReference>
<dbReference type="InterPro" id="IPR018356">
    <property type="entry name" value="Tscrpt_reg_HTH_DeoR_CS"/>
</dbReference>
<dbReference type="InterPro" id="IPR036390">
    <property type="entry name" value="WH_DNA-bd_sf"/>
</dbReference>
<evidence type="ECO:0000256" key="4">
    <source>
        <dbReference type="ARBA" id="ARBA00023163"/>
    </source>
</evidence>